<keyword evidence="1" id="KW-0732">Signal</keyword>
<evidence type="ECO:0000313" key="3">
    <source>
        <dbReference type="EMBL" id="RFF30464.1"/>
    </source>
</evidence>
<dbReference type="Pfam" id="PF04366">
    <property type="entry name" value="Ysc84"/>
    <property type="match status" value="1"/>
</dbReference>
<dbReference type="Proteomes" id="UP000260351">
    <property type="component" value="Unassembled WGS sequence"/>
</dbReference>
<evidence type="ECO:0000313" key="4">
    <source>
        <dbReference type="Proteomes" id="UP000260351"/>
    </source>
</evidence>
<dbReference type="AlphaFoldDB" id="A0A3E1K8S7"/>
<keyword evidence="4" id="KW-1185">Reference proteome</keyword>
<name>A0A3E1K8S7_9GAMM</name>
<comment type="caution">
    <text evidence="3">The sequence shown here is derived from an EMBL/GenBank/DDBJ whole genome shotgun (WGS) entry which is preliminary data.</text>
</comment>
<sequence length="180" mass="19261">MSANTRKPATLIALFLLLGLLAGCASTPSDDVLVSESRATLASFVDHDPGLQRWVDQAYGYAIFPNIGKGGFWVGGGFGRGIVFEQGRPVGRTSVSQATIGPQIGAQSYSQVIFFRDEAALRRFQRENFEFSAQATAVAATEGRAATTSYESGVAVFNYARGGLMAEASVGGQKFRYWSL</sequence>
<accession>A0A3E1K8S7</accession>
<evidence type="ECO:0000256" key="1">
    <source>
        <dbReference type="SAM" id="SignalP"/>
    </source>
</evidence>
<dbReference type="OrthoDB" id="198978at2"/>
<protein>
    <recommendedName>
        <fullName evidence="2">Ysc84 actin-binding domain-containing protein</fullName>
    </recommendedName>
</protein>
<dbReference type="PROSITE" id="PS51257">
    <property type="entry name" value="PROKAR_LIPOPROTEIN"/>
    <property type="match status" value="1"/>
</dbReference>
<feature type="signal peptide" evidence="1">
    <location>
        <begin position="1"/>
        <end position="25"/>
    </location>
</feature>
<feature type="chain" id="PRO_5017605364" description="Ysc84 actin-binding domain-containing protein" evidence="1">
    <location>
        <begin position="26"/>
        <end position="180"/>
    </location>
</feature>
<evidence type="ECO:0000259" key="2">
    <source>
        <dbReference type="Pfam" id="PF04366"/>
    </source>
</evidence>
<organism evidence="3 4">
    <name type="scientific">Wenzhouxiangella sediminis</name>
    <dbReference type="NCBI Taxonomy" id="1792836"/>
    <lineage>
        <taxon>Bacteria</taxon>
        <taxon>Pseudomonadati</taxon>
        <taxon>Pseudomonadota</taxon>
        <taxon>Gammaproteobacteria</taxon>
        <taxon>Chromatiales</taxon>
        <taxon>Wenzhouxiangellaceae</taxon>
        <taxon>Wenzhouxiangella</taxon>
    </lineage>
</organism>
<dbReference type="RefSeq" id="WP_116650657.1">
    <property type="nucleotide sequence ID" value="NZ_QUZK01000035.1"/>
</dbReference>
<gene>
    <name evidence="3" type="ORF">DZC52_08245</name>
</gene>
<dbReference type="InterPro" id="IPR007461">
    <property type="entry name" value="Ysc84_actin-binding"/>
</dbReference>
<proteinExistence type="predicted"/>
<feature type="domain" description="Ysc84 actin-binding" evidence="2">
    <location>
        <begin position="97"/>
        <end position="174"/>
    </location>
</feature>
<dbReference type="EMBL" id="QUZK01000035">
    <property type="protein sequence ID" value="RFF30464.1"/>
    <property type="molecule type" value="Genomic_DNA"/>
</dbReference>
<reference evidence="3 4" key="1">
    <citation type="submission" date="2018-08" db="EMBL/GenBank/DDBJ databases">
        <title>Wenzhouxiangella salilacus sp. nov., a novel bacterium isolated from a saline lake in Xinjiang Province, China.</title>
        <authorList>
            <person name="Han S."/>
        </authorList>
    </citation>
    <scope>NUCLEOTIDE SEQUENCE [LARGE SCALE GENOMIC DNA]</scope>
    <source>
        <strain evidence="3 4">XDB06</strain>
    </source>
</reference>